<dbReference type="AlphaFoldDB" id="A0AB37UI45"/>
<comment type="caution">
    <text evidence="1">The sequence shown here is derived from an EMBL/GenBank/DDBJ whole genome shotgun (WGS) entry which is preliminary data.</text>
</comment>
<sequence>MSNRWEVGSEFDWSQEMLTQSPSPNLIPQPAELFSTGTAILLAFAQFLPQEPTRRLRLHLPCFFCMKVAVKLNLVFELYWYRDLPTYNSPDFSTLNPLPGDFVLAVNFFGVRDGQVWQDWSAQHQDIILIEDHSHDPFSLWARQSTAQYAMASLRKTLPIPDGAIIWSPQKLKLPKPVRANSVGAYKRLTAMLLKRAYLDGTNISKKIYRCLDLESQVELDEEENCAASEFTANILSCLNIVRFRQQREANVRQILNETAPSESSNWFPLFTSWVSGFVPFNFILVCKNYEIRDSLRMYLISHNIFPAIHWQQSELEISSQDILAIELSNKILTIPTDQRYTARDIARIGEILLNFNSDFENLSSEAIEHIHK</sequence>
<reference evidence="1 2" key="1">
    <citation type="journal article" date="2019" name="Genome Biol. Evol.">
        <title>Day and night: Metabolic profiles and evolutionary relationships of six axenic non-marine cyanobacteria.</title>
        <authorList>
            <person name="Will S.E."/>
            <person name="Henke P."/>
            <person name="Boedeker C."/>
            <person name="Huang S."/>
            <person name="Brinkmann H."/>
            <person name="Rohde M."/>
            <person name="Jarek M."/>
            <person name="Friedl T."/>
            <person name="Seufert S."/>
            <person name="Schumacher M."/>
            <person name="Overmann J."/>
            <person name="Neumann-Schaal M."/>
            <person name="Petersen J."/>
        </authorList>
    </citation>
    <scope>NUCLEOTIDE SEQUENCE [LARGE SCALE GENOMIC DNA]</scope>
    <source>
        <strain evidence="1 2">SAG 39.79</strain>
    </source>
</reference>
<dbReference type="InterPro" id="IPR015424">
    <property type="entry name" value="PyrdxlP-dep_Trfase"/>
</dbReference>
<dbReference type="Proteomes" id="UP000282574">
    <property type="component" value="Unassembled WGS sequence"/>
</dbReference>
<evidence type="ECO:0000313" key="2">
    <source>
        <dbReference type="Proteomes" id="UP000282574"/>
    </source>
</evidence>
<gene>
    <name evidence="1" type="ORF">DSM107010_36740</name>
</gene>
<proteinExistence type="predicted"/>
<evidence type="ECO:0000313" key="1">
    <source>
        <dbReference type="EMBL" id="RUT11040.1"/>
    </source>
</evidence>
<protein>
    <submittedName>
        <fullName evidence="1">Uncharacterized protein</fullName>
    </submittedName>
</protein>
<dbReference type="SUPFAM" id="SSF53383">
    <property type="entry name" value="PLP-dependent transferases"/>
    <property type="match status" value="1"/>
</dbReference>
<name>A0AB37UI45_9CYAN</name>
<dbReference type="RefSeq" id="WP_106168450.1">
    <property type="nucleotide sequence ID" value="NZ_JAVKZF010000002.1"/>
</dbReference>
<organism evidence="1 2">
    <name type="scientific">Chroococcidiopsis cubana SAG 39.79</name>
    <dbReference type="NCBI Taxonomy" id="388085"/>
    <lineage>
        <taxon>Bacteria</taxon>
        <taxon>Bacillati</taxon>
        <taxon>Cyanobacteriota</taxon>
        <taxon>Cyanophyceae</taxon>
        <taxon>Chroococcidiopsidales</taxon>
        <taxon>Chroococcidiopsidaceae</taxon>
        <taxon>Chroococcidiopsis</taxon>
    </lineage>
</organism>
<keyword evidence="2" id="KW-1185">Reference proteome</keyword>
<dbReference type="EMBL" id="RSCK01000032">
    <property type="protein sequence ID" value="RUT11040.1"/>
    <property type="molecule type" value="Genomic_DNA"/>
</dbReference>
<accession>A0AB37UI45</accession>